<protein>
    <submittedName>
        <fullName evidence="5">Acetyltransferase</fullName>
    </submittedName>
</protein>
<comment type="caution">
    <text evidence="5">The sequence shown here is derived from an EMBL/GenBank/DDBJ whole genome shotgun (WGS) entry which is preliminary data.</text>
</comment>
<dbReference type="AlphaFoldDB" id="A0A919RZZ8"/>
<dbReference type="RefSeq" id="WP_212904018.1">
    <property type="nucleotide sequence ID" value="NZ_BOPZ01000016.1"/>
</dbReference>
<dbReference type="GO" id="GO:0008999">
    <property type="term" value="F:protein-N-terminal-alanine acetyltransferase activity"/>
    <property type="evidence" value="ECO:0007669"/>
    <property type="project" value="TreeGrafter"/>
</dbReference>
<dbReference type="GO" id="GO:0005737">
    <property type="term" value="C:cytoplasm"/>
    <property type="evidence" value="ECO:0007669"/>
    <property type="project" value="TreeGrafter"/>
</dbReference>
<evidence type="ECO:0000259" key="4">
    <source>
        <dbReference type="PROSITE" id="PS51186"/>
    </source>
</evidence>
<name>A0A919RZZ8_9CLOT</name>
<keyword evidence="1" id="KW-0808">Transferase</keyword>
<dbReference type="Pfam" id="PF13302">
    <property type="entry name" value="Acetyltransf_3"/>
    <property type="match status" value="1"/>
</dbReference>
<proteinExistence type="inferred from homology"/>
<dbReference type="SUPFAM" id="SSF55729">
    <property type="entry name" value="Acyl-CoA N-acyltransferases (Nat)"/>
    <property type="match status" value="1"/>
</dbReference>
<evidence type="ECO:0000313" key="5">
    <source>
        <dbReference type="EMBL" id="GIM29317.1"/>
    </source>
</evidence>
<comment type="similarity">
    <text evidence="3">Belongs to the acetyltransferase family. RimJ subfamily.</text>
</comment>
<evidence type="ECO:0000256" key="2">
    <source>
        <dbReference type="ARBA" id="ARBA00023315"/>
    </source>
</evidence>
<feature type="domain" description="N-acetyltransferase" evidence="4">
    <location>
        <begin position="142"/>
        <end position="306"/>
    </location>
</feature>
<dbReference type="EMBL" id="BOPZ01000016">
    <property type="protein sequence ID" value="GIM29317.1"/>
    <property type="molecule type" value="Genomic_DNA"/>
</dbReference>
<dbReference type="PANTHER" id="PTHR43792">
    <property type="entry name" value="GNAT FAMILY, PUTATIVE (AFU_ORTHOLOGUE AFUA_3G00765)-RELATED-RELATED"/>
    <property type="match status" value="1"/>
</dbReference>
<dbReference type="InterPro" id="IPR051531">
    <property type="entry name" value="N-acetyltransferase"/>
</dbReference>
<evidence type="ECO:0000256" key="1">
    <source>
        <dbReference type="ARBA" id="ARBA00022679"/>
    </source>
</evidence>
<evidence type="ECO:0000256" key="3">
    <source>
        <dbReference type="ARBA" id="ARBA00038502"/>
    </source>
</evidence>
<dbReference type="Proteomes" id="UP000679179">
    <property type="component" value="Unassembled WGS sequence"/>
</dbReference>
<dbReference type="InterPro" id="IPR016181">
    <property type="entry name" value="Acyl_CoA_acyltransferase"/>
</dbReference>
<dbReference type="PANTHER" id="PTHR43792:SF8">
    <property type="entry name" value="[RIBOSOMAL PROTEIN US5]-ALANINE N-ACETYLTRANSFERASE"/>
    <property type="match status" value="1"/>
</dbReference>
<keyword evidence="6" id="KW-1185">Reference proteome</keyword>
<dbReference type="PROSITE" id="PS51186">
    <property type="entry name" value="GNAT"/>
    <property type="match status" value="1"/>
</dbReference>
<gene>
    <name evidence="5" type="ORF">CPJCM30710_19830</name>
</gene>
<accession>A0A919RZZ8</accession>
<organism evidence="5 6">
    <name type="scientific">Clostridium polyendosporum</name>
    <dbReference type="NCBI Taxonomy" id="69208"/>
    <lineage>
        <taxon>Bacteria</taxon>
        <taxon>Bacillati</taxon>
        <taxon>Bacillota</taxon>
        <taxon>Clostridia</taxon>
        <taxon>Eubacteriales</taxon>
        <taxon>Clostridiaceae</taxon>
        <taxon>Clostridium</taxon>
    </lineage>
</organism>
<reference evidence="5" key="1">
    <citation type="submission" date="2021-03" db="EMBL/GenBank/DDBJ databases">
        <title>Taxonomic study of Clostridium polyendosporum from meadow-gley soil under rice.</title>
        <authorList>
            <person name="Kobayashi H."/>
            <person name="Tanizawa Y."/>
            <person name="Yagura M."/>
        </authorList>
    </citation>
    <scope>NUCLEOTIDE SEQUENCE</scope>
    <source>
        <strain evidence="5">JCM 30710</strain>
    </source>
</reference>
<keyword evidence="2" id="KW-0012">Acyltransferase</keyword>
<sequence length="312" mass="36096">MSHKKSVSIELIKGTATDYIIKDAAGITSGRFNILELDRENRKATIRLKFYRNDNYIMLKESIELILNAILKEKYVYKVNIIIAEDTNVSAFMDLGFILEGILSDNIFTNEYHKSELMFGVNVSDYKIHQNISLIKLKGKNIELRNLTPEHAQDMLQYYIANEEHLRCFEPVRGKSFYTYETQYRILMESYRQFIDGTSLDFAIFKDNKVIGKVKLSNIVLGVFKSGVLGYSIDREYQGKGYMKEAVSIAMDYAFNEAGLHRIEASTLVDNLKSQKVLKGCGFEKLGLNKKYLFINGEWRDHITFYKINNKL</sequence>
<evidence type="ECO:0000313" key="6">
    <source>
        <dbReference type="Proteomes" id="UP000679179"/>
    </source>
</evidence>
<dbReference type="Gene3D" id="3.40.630.30">
    <property type="match status" value="2"/>
</dbReference>
<dbReference type="InterPro" id="IPR000182">
    <property type="entry name" value="GNAT_dom"/>
</dbReference>